<accession>A0A4S4G1U3</accession>
<feature type="compositionally biased region" description="Acidic residues" evidence="8">
    <location>
        <begin position="148"/>
        <end position="160"/>
    </location>
</feature>
<dbReference type="AlphaFoldDB" id="A0A4S4G1U3"/>
<comment type="function">
    <text evidence="7">Binds the 23S rRNA.</text>
</comment>
<evidence type="ECO:0000256" key="5">
    <source>
        <dbReference type="ARBA" id="ARBA00023274"/>
    </source>
</evidence>
<sequence>MKQDIHPEYVDCVVKCSCGNTFTTRSTKPELKIDICNACHPFYTGTQKLIDTGGRVQRFADRFGSAKDVVAEREAAKKAERAAQIAEREAAKKAEREAKAAAKAERAAAFAAKAAEEAARAEAEQDVQNMEDAAAEATTEEAPGVELTEGEVAEAVEAAE</sequence>
<dbReference type="NCBIfam" id="NF001809">
    <property type="entry name" value="PRK00528.1"/>
    <property type="match status" value="1"/>
</dbReference>
<dbReference type="EMBL" id="SSTJ01000005">
    <property type="protein sequence ID" value="THG37490.1"/>
    <property type="molecule type" value="Genomic_DNA"/>
</dbReference>
<name>A0A4S4G1U3_9ACTN</name>
<dbReference type="InterPro" id="IPR042105">
    <property type="entry name" value="Ribosomal_bL31_sf"/>
</dbReference>
<dbReference type="InterPro" id="IPR034704">
    <property type="entry name" value="Ribosomal_bL28/bL31-like_sf"/>
</dbReference>
<evidence type="ECO:0000313" key="10">
    <source>
        <dbReference type="Proteomes" id="UP000308978"/>
    </source>
</evidence>
<dbReference type="PANTHER" id="PTHR33280:SF1">
    <property type="entry name" value="LARGE RIBOSOMAL SUBUNIT PROTEIN BL31C"/>
    <property type="match status" value="1"/>
</dbReference>
<feature type="region of interest" description="Disordered" evidence="8">
    <location>
        <begin position="113"/>
        <end position="160"/>
    </location>
</feature>
<dbReference type="NCBIfam" id="TIGR00105">
    <property type="entry name" value="L31"/>
    <property type="match status" value="1"/>
</dbReference>
<keyword evidence="7" id="KW-0862">Zinc</keyword>
<feature type="binding site" evidence="7">
    <location>
        <position position="16"/>
    </location>
    <ligand>
        <name>Zn(2+)</name>
        <dbReference type="ChEBI" id="CHEBI:29105"/>
    </ligand>
</feature>
<dbReference type="SUPFAM" id="SSF143800">
    <property type="entry name" value="L28p-like"/>
    <property type="match status" value="1"/>
</dbReference>
<evidence type="ECO:0000256" key="6">
    <source>
        <dbReference type="ARBA" id="ARBA00035687"/>
    </source>
</evidence>
<keyword evidence="3 7" id="KW-0694">RNA-binding</keyword>
<comment type="subunit">
    <text evidence="7">Part of the 50S ribosomal subunit.</text>
</comment>
<dbReference type="NCBIfam" id="NF000612">
    <property type="entry name" value="PRK00019.1"/>
    <property type="match status" value="1"/>
</dbReference>
<organism evidence="9 10">
    <name type="scientific">Adlercreutzia caecimuris</name>
    <dbReference type="NCBI Taxonomy" id="671266"/>
    <lineage>
        <taxon>Bacteria</taxon>
        <taxon>Bacillati</taxon>
        <taxon>Actinomycetota</taxon>
        <taxon>Coriobacteriia</taxon>
        <taxon>Eggerthellales</taxon>
        <taxon>Eggerthellaceae</taxon>
        <taxon>Adlercreutzia</taxon>
    </lineage>
</organism>
<keyword evidence="5 7" id="KW-0687">Ribonucleoprotein</keyword>
<dbReference type="InterPro" id="IPR027491">
    <property type="entry name" value="Ribosomal_bL31_A"/>
</dbReference>
<dbReference type="RefSeq" id="WP_016309059.1">
    <property type="nucleotide sequence ID" value="NZ_CAOKMQ010000032.1"/>
</dbReference>
<evidence type="ECO:0000256" key="7">
    <source>
        <dbReference type="HAMAP-Rule" id="MF_00501"/>
    </source>
</evidence>
<dbReference type="GeneID" id="82190401"/>
<dbReference type="Gene3D" id="4.10.830.30">
    <property type="entry name" value="Ribosomal protein L31"/>
    <property type="match status" value="1"/>
</dbReference>
<evidence type="ECO:0000256" key="2">
    <source>
        <dbReference type="ARBA" id="ARBA00022730"/>
    </source>
</evidence>
<feature type="binding site" evidence="7">
    <location>
        <position position="39"/>
    </location>
    <ligand>
        <name>Zn(2+)</name>
        <dbReference type="ChEBI" id="CHEBI:29105"/>
    </ligand>
</feature>
<comment type="similarity">
    <text evidence="1 7">Belongs to the bacterial ribosomal protein bL31 family. Type A subfamily.</text>
</comment>
<comment type="cofactor">
    <cofactor evidence="7">
        <name>Zn(2+)</name>
        <dbReference type="ChEBI" id="CHEBI:29105"/>
    </cofactor>
    <text evidence="7">Binds 1 zinc ion per subunit.</text>
</comment>
<comment type="caution">
    <text evidence="9">The sequence shown here is derived from an EMBL/GenBank/DDBJ whole genome shotgun (WGS) entry which is preliminary data.</text>
</comment>
<reference evidence="9 10" key="1">
    <citation type="submission" date="2019-04" db="EMBL/GenBank/DDBJ databases">
        <title>Microbes associate with the intestines of laboratory mice.</title>
        <authorList>
            <person name="Navarre W."/>
            <person name="Wong E."/>
            <person name="Huang K.C."/>
            <person name="Tropini C."/>
            <person name="Ng K."/>
            <person name="Yu B."/>
        </authorList>
    </citation>
    <scope>NUCLEOTIDE SEQUENCE [LARGE SCALE GENOMIC DNA]</scope>
    <source>
        <strain evidence="9 10">NM80_B27</strain>
    </source>
</reference>
<dbReference type="GO" id="GO:1990904">
    <property type="term" value="C:ribonucleoprotein complex"/>
    <property type="evidence" value="ECO:0007669"/>
    <property type="project" value="UniProtKB-KW"/>
</dbReference>
<dbReference type="PROSITE" id="PS01143">
    <property type="entry name" value="RIBOSOMAL_L31"/>
    <property type="match status" value="1"/>
</dbReference>
<gene>
    <name evidence="7 9" type="primary">rpmE</name>
    <name evidence="9" type="ORF">E5986_05395</name>
</gene>
<dbReference type="GO" id="GO:0003735">
    <property type="term" value="F:structural constituent of ribosome"/>
    <property type="evidence" value="ECO:0007669"/>
    <property type="project" value="InterPro"/>
</dbReference>
<dbReference type="HAMAP" id="MF_00501">
    <property type="entry name" value="Ribosomal_bL31_1"/>
    <property type="match status" value="1"/>
</dbReference>
<dbReference type="Pfam" id="PF01197">
    <property type="entry name" value="Ribosomal_L31"/>
    <property type="match status" value="1"/>
</dbReference>
<dbReference type="GO" id="GO:0005840">
    <property type="term" value="C:ribosome"/>
    <property type="evidence" value="ECO:0007669"/>
    <property type="project" value="UniProtKB-KW"/>
</dbReference>
<dbReference type="GO" id="GO:0046872">
    <property type="term" value="F:metal ion binding"/>
    <property type="evidence" value="ECO:0007669"/>
    <property type="project" value="UniProtKB-KW"/>
</dbReference>
<evidence type="ECO:0000256" key="8">
    <source>
        <dbReference type="SAM" id="MobiDB-lite"/>
    </source>
</evidence>
<evidence type="ECO:0000256" key="3">
    <source>
        <dbReference type="ARBA" id="ARBA00022884"/>
    </source>
</evidence>
<proteinExistence type="inferred from homology"/>
<keyword evidence="2 7" id="KW-0699">rRNA-binding</keyword>
<evidence type="ECO:0000313" key="9">
    <source>
        <dbReference type="EMBL" id="THG37490.1"/>
    </source>
</evidence>
<keyword evidence="7" id="KW-0479">Metal-binding</keyword>
<dbReference type="PANTHER" id="PTHR33280">
    <property type="entry name" value="50S RIBOSOMAL PROTEIN L31, CHLOROPLASTIC"/>
    <property type="match status" value="1"/>
</dbReference>
<protein>
    <recommendedName>
        <fullName evidence="6 7">Large ribosomal subunit protein bL31</fullName>
    </recommendedName>
</protein>
<keyword evidence="4 7" id="KW-0689">Ribosomal protein</keyword>
<feature type="compositionally biased region" description="Basic and acidic residues" evidence="8">
    <location>
        <begin position="114"/>
        <end position="123"/>
    </location>
</feature>
<feature type="binding site" evidence="7">
    <location>
        <position position="36"/>
    </location>
    <ligand>
        <name>Zn(2+)</name>
        <dbReference type="ChEBI" id="CHEBI:29105"/>
    </ligand>
</feature>
<feature type="binding site" evidence="7">
    <location>
        <position position="18"/>
    </location>
    <ligand>
        <name>Zn(2+)</name>
        <dbReference type="ChEBI" id="CHEBI:29105"/>
    </ligand>
</feature>
<dbReference type="Proteomes" id="UP000308978">
    <property type="component" value="Unassembled WGS sequence"/>
</dbReference>
<dbReference type="GO" id="GO:0019843">
    <property type="term" value="F:rRNA binding"/>
    <property type="evidence" value="ECO:0007669"/>
    <property type="project" value="UniProtKB-KW"/>
</dbReference>
<dbReference type="InterPro" id="IPR002150">
    <property type="entry name" value="Ribosomal_bL31"/>
</dbReference>
<evidence type="ECO:0000256" key="4">
    <source>
        <dbReference type="ARBA" id="ARBA00022980"/>
    </source>
</evidence>
<evidence type="ECO:0000256" key="1">
    <source>
        <dbReference type="ARBA" id="ARBA00009296"/>
    </source>
</evidence>
<dbReference type="PRINTS" id="PR01249">
    <property type="entry name" value="RIBOSOMALL31"/>
</dbReference>
<dbReference type="GO" id="GO:0006412">
    <property type="term" value="P:translation"/>
    <property type="evidence" value="ECO:0007669"/>
    <property type="project" value="UniProtKB-UniRule"/>
</dbReference>